<keyword evidence="1" id="KW-1133">Transmembrane helix</keyword>
<dbReference type="EMBL" id="BAABLD010000005">
    <property type="protein sequence ID" value="GAA5161489.1"/>
    <property type="molecule type" value="Genomic_DNA"/>
</dbReference>
<feature type="transmembrane region" description="Helical" evidence="1">
    <location>
        <begin position="57"/>
        <end position="78"/>
    </location>
</feature>
<keyword evidence="3" id="KW-1185">Reference proteome</keyword>
<evidence type="ECO:0000256" key="1">
    <source>
        <dbReference type="SAM" id="Phobius"/>
    </source>
</evidence>
<gene>
    <name evidence="2" type="ORF">GCM10025770_10810</name>
</gene>
<proteinExistence type="predicted"/>
<reference evidence="3" key="1">
    <citation type="journal article" date="2019" name="Int. J. Syst. Evol. Microbiol.">
        <title>The Global Catalogue of Microorganisms (GCM) 10K type strain sequencing project: providing services to taxonomists for standard genome sequencing and annotation.</title>
        <authorList>
            <consortium name="The Broad Institute Genomics Platform"/>
            <consortium name="The Broad Institute Genome Sequencing Center for Infectious Disease"/>
            <person name="Wu L."/>
            <person name="Ma J."/>
        </authorList>
    </citation>
    <scope>NUCLEOTIDE SEQUENCE [LARGE SCALE GENOMIC DNA]</scope>
    <source>
        <strain evidence="3">JCM 18715</strain>
    </source>
</reference>
<keyword evidence="1" id="KW-0812">Transmembrane</keyword>
<evidence type="ECO:0000313" key="2">
    <source>
        <dbReference type="EMBL" id="GAA5161489.1"/>
    </source>
</evidence>
<accession>A0ABP9QGM2</accession>
<feature type="transmembrane region" description="Helical" evidence="1">
    <location>
        <begin position="31"/>
        <end position="50"/>
    </location>
</feature>
<organism evidence="2 3">
    <name type="scientific">Viridibacterium curvum</name>
    <dbReference type="NCBI Taxonomy" id="1101404"/>
    <lineage>
        <taxon>Bacteria</taxon>
        <taxon>Pseudomonadati</taxon>
        <taxon>Pseudomonadota</taxon>
        <taxon>Betaproteobacteria</taxon>
        <taxon>Rhodocyclales</taxon>
        <taxon>Rhodocyclaceae</taxon>
        <taxon>Viridibacterium</taxon>
    </lineage>
</organism>
<sequence length="233" mass="25302">MSHATARRALLWLIPALIAGGAAVDQHFAGWGQPVVSAMVWAVFAALLGLESAERRIALCLCLVIATLGEVFLSLVWGLYDYRLHNIPLFVPPGHVLLFWFGMQTASRVPGRLLDAVPVLSGIASVGLLISGIDALSLALWGLFVLACVLGRLWRVSSTRFYSWMFVLALVMEVFATRVGNWSWRPTVPVLGWSTLNPPLAAGAFYCMLDLLVFAAAARLSRFSLRPARGAAP</sequence>
<dbReference type="Proteomes" id="UP001500547">
    <property type="component" value="Unassembled WGS sequence"/>
</dbReference>
<name>A0ABP9QGM2_9RHOO</name>
<feature type="transmembrane region" description="Helical" evidence="1">
    <location>
        <begin position="200"/>
        <end position="220"/>
    </location>
</feature>
<evidence type="ECO:0008006" key="4">
    <source>
        <dbReference type="Google" id="ProtNLM"/>
    </source>
</evidence>
<feature type="transmembrane region" description="Helical" evidence="1">
    <location>
        <begin position="136"/>
        <end position="154"/>
    </location>
</feature>
<keyword evidence="1" id="KW-0472">Membrane</keyword>
<evidence type="ECO:0000313" key="3">
    <source>
        <dbReference type="Proteomes" id="UP001500547"/>
    </source>
</evidence>
<feature type="transmembrane region" description="Helical" evidence="1">
    <location>
        <begin position="161"/>
        <end position="180"/>
    </location>
</feature>
<comment type="caution">
    <text evidence="2">The sequence shown here is derived from an EMBL/GenBank/DDBJ whole genome shotgun (WGS) entry which is preliminary data.</text>
</comment>
<dbReference type="RefSeq" id="WP_345531853.1">
    <property type="nucleotide sequence ID" value="NZ_BAABLD010000005.1"/>
</dbReference>
<protein>
    <recommendedName>
        <fullName evidence="4">Integral membrane protein</fullName>
    </recommendedName>
</protein>